<feature type="modified residue" description="4-aspartylphosphate" evidence="2">
    <location>
        <position position="55"/>
    </location>
</feature>
<dbReference type="RefSeq" id="WP_052342965.1">
    <property type="nucleotide sequence ID" value="NZ_BAMD01000007.1"/>
</dbReference>
<evidence type="ECO:0000313" key="5">
    <source>
        <dbReference type="Proteomes" id="UP000019402"/>
    </source>
</evidence>
<dbReference type="GO" id="GO:0000160">
    <property type="term" value="P:phosphorelay signal transduction system"/>
    <property type="evidence" value="ECO:0007669"/>
    <property type="project" value="InterPro"/>
</dbReference>
<dbReference type="PANTHER" id="PTHR44591:SF3">
    <property type="entry name" value="RESPONSE REGULATORY DOMAIN-CONTAINING PROTEIN"/>
    <property type="match status" value="1"/>
</dbReference>
<organism evidence="4 5">
    <name type="scientific">Saccharicrinis fermentans DSM 9555 = JCM 21142</name>
    <dbReference type="NCBI Taxonomy" id="869213"/>
    <lineage>
        <taxon>Bacteria</taxon>
        <taxon>Pseudomonadati</taxon>
        <taxon>Bacteroidota</taxon>
        <taxon>Bacteroidia</taxon>
        <taxon>Marinilabiliales</taxon>
        <taxon>Marinilabiliaceae</taxon>
        <taxon>Saccharicrinis</taxon>
    </lineage>
</organism>
<accession>W7Y2L6</accession>
<dbReference type="InterPro" id="IPR011006">
    <property type="entry name" value="CheY-like_superfamily"/>
</dbReference>
<dbReference type="EMBL" id="BAMD01000007">
    <property type="protein sequence ID" value="GAF02212.1"/>
    <property type="molecule type" value="Genomic_DNA"/>
</dbReference>
<protein>
    <submittedName>
        <fullName evidence="4">Transcriptional regulatory protein YycF</fullName>
    </submittedName>
</protein>
<dbReference type="InterPro" id="IPR050595">
    <property type="entry name" value="Bact_response_regulator"/>
</dbReference>
<dbReference type="Pfam" id="PF00072">
    <property type="entry name" value="Response_reg"/>
    <property type="match status" value="1"/>
</dbReference>
<proteinExistence type="predicted"/>
<dbReference type="eggNOG" id="COG3706">
    <property type="taxonomic scope" value="Bacteria"/>
</dbReference>
<dbReference type="AlphaFoldDB" id="W7Y2L6"/>
<reference evidence="4 5" key="1">
    <citation type="journal article" date="2014" name="Genome Announc.">
        <title>Draft Genome Sequence of Cytophaga fermentans JCM 21142T, a Facultative Anaerobe Isolated from Marine Mud.</title>
        <authorList>
            <person name="Starns D."/>
            <person name="Oshima K."/>
            <person name="Suda W."/>
            <person name="Iino T."/>
            <person name="Yuki M."/>
            <person name="Inoue J."/>
            <person name="Kitamura K."/>
            <person name="Iida T."/>
            <person name="Darby A."/>
            <person name="Hattori M."/>
            <person name="Ohkuma M."/>
        </authorList>
    </citation>
    <scope>NUCLEOTIDE SEQUENCE [LARGE SCALE GENOMIC DNA]</scope>
    <source>
        <strain evidence="4 5">JCM 21142</strain>
    </source>
</reference>
<evidence type="ECO:0000256" key="1">
    <source>
        <dbReference type="ARBA" id="ARBA00022553"/>
    </source>
</evidence>
<name>W7Y2L6_9BACT</name>
<keyword evidence="5" id="KW-1185">Reference proteome</keyword>
<comment type="caution">
    <text evidence="4">The sequence shown here is derived from an EMBL/GenBank/DDBJ whole genome shotgun (WGS) entry which is preliminary data.</text>
</comment>
<dbReference type="SUPFAM" id="SSF52172">
    <property type="entry name" value="CheY-like"/>
    <property type="match status" value="1"/>
</dbReference>
<evidence type="ECO:0000313" key="4">
    <source>
        <dbReference type="EMBL" id="GAF02212.1"/>
    </source>
</evidence>
<dbReference type="PANTHER" id="PTHR44591">
    <property type="entry name" value="STRESS RESPONSE REGULATOR PROTEIN 1"/>
    <property type="match status" value="1"/>
</dbReference>
<dbReference type="InterPro" id="IPR001789">
    <property type="entry name" value="Sig_transdc_resp-reg_receiver"/>
</dbReference>
<dbReference type="PROSITE" id="PS50110">
    <property type="entry name" value="RESPONSE_REGULATORY"/>
    <property type="match status" value="1"/>
</dbReference>
<dbReference type="OrthoDB" id="9127033at2"/>
<dbReference type="InterPro" id="IPR036890">
    <property type="entry name" value="HATPase_C_sf"/>
</dbReference>
<keyword evidence="1 2" id="KW-0597">Phosphoprotein</keyword>
<feature type="domain" description="Response regulatory" evidence="3">
    <location>
        <begin position="6"/>
        <end position="122"/>
    </location>
</feature>
<evidence type="ECO:0000259" key="3">
    <source>
        <dbReference type="PROSITE" id="PS50110"/>
    </source>
</evidence>
<dbReference type="STRING" id="869213.GCA_000517085_00677"/>
<dbReference type="Gene3D" id="3.30.565.10">
    <property type="entry name" value="Histidine kinase-like ATPase, C-terminal domain"/>
    <property type="match status" value="1"/>
</dbReference>
<gene>
    <name evidence="4" type="ORF">JCM21142_3841</name>
</gene>
<dbReference type="Proteomes" id="UP000019402">
    <property type="component" value="Unassembled WGS sequence"/>
</dbReference>
<dbReference type="SMART" id="SM00448">
    <property type="entry name" value="REC"/>
    <property type="match status" value="1"/>
</dbReference>
<evidence type="ECO:0000256" key="2">
    <source>
        <dbReference type="PROSITE-ProRule" id="PRU00169"/>
    </source>
</evidence>
<sequence>MDKKGKILVVDDNPKNIQVLGNILNDNNYDVEVALGGKEAIDWLKEDFFDLMLLDIMMPEVNGFEVCQTIRKESKHNIMPIIYLSAKNDKESTVYGFKVGGQDFINKPFDTAELLARVSTHIELKKSKEQILEANNQLEAKVYQRTLELEASNKKLLSITQTKDKFLSFIGKEITAPINSLNKAVNLIKHSAESSRLSEMVRLLEDSVRGLDFITKLASQITQINNKEEFNYQEFYLNGILEHLLIHSDELIENKNLELNCDVDDSIKISGSKELIKNSISGILDTVLKHTLENTVININLNTHNQQKELSISFNPPNWDSNNINSMPEETVLFFSYADIVMDFHEGSFVIKQDTNDTITFTWSFQ</sequence>
<dbReference type="Gene3D" id="3.40.50.2300">
    <property type="match status" value="1"/>
</dbReference>